<name>A0A812RM65_9DINO</name>
<evidence type="ECO:0000313" key="2">
    <source>
        <dbReference type="EMBL" id="CAE7444234.1"/>
    </source>
</evidence>
<dbReference type="Proteomes" id="UP000601435">
    <property type="component" value="Unassembled WGS sequence"/>
</dbReference>
<dbReference type="AlphaFoldDB" id="A0A812RM65"/>
<dbReference type="EMBL" id="CAJNJA010019366">
    <property type="protein sequence ID" value="CAE7444234.1"/>
    <property type="molecule type" value="Genomic_DNA"/>
</dbReference>
<comment type="caution">
    <text evidence="2">The sequence shown here is derived from an EMBL/GenBank/DDBJ whole genome shotgun (WGS) entry which is preliminary data.</text>
</comment>
<dbReference type="InterPro" id="IPR000403">
    <property type="entry name" value="PI3/4_kinase_cat_dom"/>
</dbReference>
<reference evidence="2" key="1">
    <citation type="submission" date="2021-02" db="EMBL/GenBank/DDBJ databases">
        <authorList>
            <person name="Dougan E. K."/>
            <person name="Rhodes N."/>
            <person name="Thang M."/>
            <person name="Chan C."/>
        </authorList>
    </citation>
    <scope>NUCLEOTIDE SEQUENCE</scope>
</reference>
<proteinExistence type="predicted"/>
<feature type="non-terminal residue" evidence="2">
    <location>
        <position position="60"/>
    </location>
</feature>
<dbReference type="PROSITE" id="PS50290">
    <property type="entry name" value="PI3_4_KINASE_3"/>
    <property type="match status" value="1"/>
</dbReference>
<protein>
    <recommendedName>
        <fullName evidence="1">PI3K/PI4K catalytic domain-containing protein</fullName>
    </recommendedName>
</protein>
<sequence length="60" mass="6950">VVILSEKCGLIEWVPNTKGLRPLIDDLWKGRRQTLNEVKEIMDRSKDASGCYWSLVISCW</sequence>
<keyword evidence="3" id="KW-1185">Reference proteome</keyword>
<evidence type="ECO:0000259" key="1">
    <source>
        <dbReference type="PROSITE" id="PS50290"/>
    </source>
</evidence>
<feature type="domain" description="PI3K/PI4K catalytic" evidence="1">
    <location>
        <begin position="1"/>
        <end position="60"/>
    </location>
</feature>
<organism evidence="2 3">
    <name type="scientific">Symbiodinium necroappetens</name>
    <dbReference type="NCBI Taxonomy" id="1628268"/>
    <lineage>
        <taxon>Eukaryota</taxon>
        <taxon>Sar</taxon>
        <taxon>Alveolata</taxon>
        <taxon>Dinophyceae</taxon>
        <taxon>Suessiales</taxon>
        <taxon>Symbiodiniaceae</taxon>
        <taxon>Symbiodinium</taxon>
    </lineage>
</organism>
<evidence type="ECO:0000313" key="3">
    <source>
        <dbReference type="Proteomes" id="UP000601435"/>
    </source>
</evidence>
<accession>A0A812RM65</accession>
<gene>
    <name evidence="2" type="ORF">SNEC2469_LOCUS12216</name>
</gene>
<dbReference type="OrthoDB" id="381190at2759"/>